<gene>
    <name evidence="2" type="ORF">CO057_03810</name>
</gene>
<evidence type="ECO:0000313" key="3">
    <source>
        <dbReference type="Proteomes" id="UP000230251"/>
    </source>
</evidence>
<protein>
    <submittedName>
        <fullName evidence="2">Uncharacterized protein</fullName>
    </submittedName>
</protein>
<dbReference type="AlphaFoldDB" id="A0A2M8ENJ6"/>
<comment type="caution">
    <text evidence="2">The sequence shown here is derived from an EMBL/GenBank/DDBJ whole genome shotgun (WGS) entry which is preliminary data.</text>
</comment>
<organism evidence="2 3">
    <name type="scientific">Candidatus Uhrbacteria bacterium CG_4_9_14_0_2_um_filter_41_50</name>
    <dbReference type="NCBI Taxonomy" id="1975031"/>
    <lineage>
        <taxon>Bacteria</taxon>
        <taxon>Candidatus Uhriibacteriota</taxon>
    </lineage>
</organism>
<evidence type="ECO:0000256" key="1">
    <source>
        <dbReference type="SAM" id="MobiDB-lite"/>
    </source>
</evidence>
<proteinExistence type="predicted"/>
<name>A0A2M8ENJ6_9BACT</name>
<dbReference type="Proteomes" id="UP000230251">
    <property type="component" value="Unassembled WGS sequence"/>
</dbReference>
<sequence>MNEKRREVSPQEQENRRWQYAINQLKDGGYMNADGSIAASSRAVLEKAGWDSDQVAEAQRRAQETTTRKQKNVVPMVSAAEEDRQIGQQIAELEAKNAREADFNKRQERIDLIARLKQKQAQAKAA</sequence>
<feature type="region of interest" description="Disordered" evidence="1">
    <location>
        <begin position="60"/>
        <end position="82"/>
    </location>
</feature>
<reference evidence="3" key="1">
    <citation type="submission" date="2017-09" db="EMBL/GenBank/DDBJ databases">
        <title>Depth-based differentiation of microbial function through sediment-hosted aquifers and enrichment of novel symbionts in the deep terrestrial subsurface.</title>
        <authorList>
            <person name="Probst A.J."/>
            <person name="Ladd B."/>
            <person name="Jarett J.K."/>
            <person name="Geller-Mcgrath D.E."/>
            <person name="Sieber C.M.K."/>
            <person name="Emerson J.B."/>
            <person name="Anantharaman K."/>
            <person name="Thomas B.C."/>
            <person name="Malmstrom R."/>
            <person name="Stieglmeier M."/>
            <person name="Klingl A."/>
            <person name="Woyke T."/>
            <person name="Ryan C.M."/>
            <person name="Banfield J.F."/>
        </authorList>
    </citation>
    <scope>NUCLEOTIDE SEQUENCE [LARGE SCALE GENOMIC DNA]</scope>
</reference>
<dbReference type="EMBL" id="PFSI01000054">
    <property type="protein sequence ID" value="PJC24261.1"/>
    <property type="molecule type" value="Genomic_DNA"/>
</dbReference>
<accession>A0A2M8ENJ6</accession>
<evidence type="ECO:0000313" key="2">
    <source>
        <dbReference type="EMBL" id="PJC24261.1"/>
    </source>
</evidence>